<dbReference type="Proteomes" id="UP000663929">
    <property type="component" value="Chromosome"/>
</dbReference>
<gene>
    <name evidence="1" type="ORF">J3U87_24245</name>
</gene>
<dbReference type="AlphaFoldDB" id="A0A8A4THM9"/>
<sequence>MLVRVFFERFGSFLWCLVCEAGDEVVLDWRSWLGQAGGGVPVGRISVEETPSVDRYWEKFRLMNWKWSQGVNFPIDTLCELTLGFKLTSIFFVSYLLDGCLSRLFSVVKGDLCVVAQVFYWVWLYL</sequence>
<protein>
    <submittedName>
        <fullName evidence="1">Uncharacterized protein</fullName>
    </submittedName>
</protein>
<dbReference type="KEGG" id="scor:J3U87_24245"/>
<organism evidence="1 2">
    <name type="scientific">Sulfidibacter corallicola</name>
    <dbReference type="NCBI Taxonomy" id="2818388"/>
    <lineage>
        <taxon>Bacteria</taxon>
        <taxon>Pseudomonadati</taxon>
        <taxon>Acidobacteriota</taxon>
        <taxon>Holophagae</taxon>
        <taxon>Acanthopleuribacterales</taxon>
        <taxon>Acanthopleuribacteraceae</taxon>
        <taxon>Sulfidibacter</taxon>
    </lineage>
</organism>
<evidence type="ECO:0000313" key="1">
    <source>
        <dbReference type="EMBL" id="QTD48704.1"/>
    </source>
</evidence>
<dbReference type="EMBL" id="CP071793">
    <property type="protein sequence ID" value="QTD48704.1"/>
    <property type="molecule type" value="Genomic_DNA"/>
</dbReference>
<keyword evidence="2" id="KW-1185">Reference proteome</keyword>
<accession>A0A8A4THM9</accession>
<reference evidence="1" key="1">
    <citation type="submission" date="2021-03" db="EMBL/GenBank/DDBJ databases">
        <title>Acanthopleuribacteraceae sp. M133.</title>
        <authorList>
            <person name="Wang G."/>
        </authorList>
    </citation>
    <scope>NUCLEOTIDE SEQUENCE</scope>
    <source>
        <strain evidence="1">M133</strain>
    </source>
</reference>
<name>A0A8A4THM9_SULCO</name>
<dbReference type="RefSeq" id="WP_237378355.1">
    <property type="nucleotide sequence ID" value="NZ_CP071793.1"/>
</dbReference>
<evidence type="ECO:0000313" key="2">
    <source>
        <dbReference type="Proteomes" id="UP000663929"/>
    </source>
</evidence>
<proteinExistence type="predicted"/>